<evidence type="ECO:0000313" key="3">
    <source>
        <dbReference type="Proteomes" id="UP000030512"/>
    </source>
</evidence>
<dbReference type="EMBL" id="CP014476">
    <property type="protein sequence ID" value="AMK76258.1"/>
    <property type="molecule type" value="Genomic_DNA"/>
</dbReference>
<gene>
    <name evidence="2" type="ORF">JT25_007090</name>
</gene>
<accession>A0A126T2E2</accession>
<protein>
    <recommendedName>
        <fullName evidence="1">YdhG-like domain-containing protein</fullName>
    </recommendedName>
</protein>
<reference evidence="2 3" key="1">
    <citation type="journal article" date="2015" name="Environ. Microbiol.">
        <title>Methane oxidation coupled to nitrate reduction under hypoxia by the Gammaproteobacterium Methylomonas denitrificans, sp. nov. type strain FJG1.</title>
        <authorList>
            <person name="Kits K.D."/>
            <person name="Klotz M.G."/>
            <person name="Stein L.Y."/>
        </authorList>
    </citation>
    <scope>NUCLEOTIDE SEQUENCE [LARGE SCALE GENOMIC DNA]</scope>
    <source>
        <strain evidence="2 3">FJG1</strain>
    </source>
</reference>
<feature type="domain" description="YdhG-like" evidence="1">
    <location>
        <begin position="21"/>
        <end position="128"/>
    </location>
</feature>
<proteinExistence type="predicted"/>
<name>A0A126T2E2_9GAMM</name>
<dbReference type="SUPFAM" id="SSF159888">
    <property type="entry name" value="YdhG-like"/>
    <property type="match status" value="1"/>
</dbReference>
<evidence type="ECO:0000313" key="2">
    <source>
        <dbReference type="EMBL" id="AMK76258.1"/>
    </source>
</evidence>
<dbReference type="InterPro" id="IPR014922">
    <property type="entry name" value="YdhG-like"/>
</dbReference>
<dbReference type="Proteomes" id="UP000030512">
    <property type="component" value="Chromosome"/>
</dbReference>
<dbReference type="STRING" id="1538553.JT25_007090"/>
<dbReference type="OrthoDB" id="328972at2"/>
<keyword evidence="3" id="KW-1185">Reference proteome</keyword>
<dbReference type="KEGG" id="mdn:JT25_007090"/>
<dbReference type="AlphaFoldDB" id="A0A126T2E2"/>
<organism evidence="2 3">
    <name type="scientific">Methylomonas denitrificans</name>
    <dbReference type="NCBI Taxonomy" id="1538553"/>
    <lineage>
        <taxon>Bacteria</taxon>
        <taxon>Pseudomonadati</taxon>
        <taxon>Pseudomonadota</taxon>
        <taxon>Gammaproteobacteria</taxon>
        <taxon>Methylococcales</taxon>
        <taxon>Methylococcaceae</taxon>
        <taxon>Methylomonas</taxon>
    </lineage>
</organism>
<evidence type="ECO:0000259" key="1">
    <source>
        <dbReference type="Pfam" id="PF08818"/>
    </source>
</evidence>
<dbReference type="Pfam" id="PF08818">
    <property type="entry name" value="DUF1801"/>
    <property type="match status" value="1"/>
</dbReference>
<sequence>MTPFLTMNVKAVFDAYPPEVRRKMLVLREAIFTVAASQGAGQLEETLKWGEPAYITAETGHGSTVRLAWKKSHPTQYAMYFICTTNLVEAFRTLFPHQFKYEGNRAIVFQETEDVDMDSLSICIAAALTYHRNKGRKRP</sequence>